<dbReference type="KEGG" id="psn:Pedsa_0051"/>
<reference evidence="2 3" key="1">
    <citation type="journal article" date="2011" name="Stand. Genomic Sci.">
        <title>Complete genome sequence of the gliding, heparinolytic Pedobacter saltans type strain (113).</title>
        <authorList>
            <person name="Liolios K."/>
            <person name="Sikorski J."/>
            <person name="Lu M."/>
            <person name="Nolan M."/>
            <person name="Lapidus A."/>
            <person name="Lucas S."/>
            <person name="Hammon N."/>
            <person name="Deshpande S."/>
            <person name="Cheng J.F."/>
            <person name="Tapia R."/>
            <person name="Han C."/>
            <person name="Goodwin L."/>
            <person name="Pitluck S."/>
            <person name="Huntemann M."/>
            <person name="Ivanova N."/>
            <person name="Pagani I."/>
            <person name="Mavromatis K."/>
            <person name="Ovchinikova G."/>
            <person name="Pati A."/>
            <person name="Chen A."/>
            <person name="Palaniappan K."/>
            <person name="Land M."/>
            <person name="Hauser L."/>
            <person name="Brambilla E.M."/>
            <person name="Kotsyurbenko O."/>
            <person name="Rohde M."/>
            <person name="Tindall B.J."/>
            <person name="Abt B."/>
            <person name="Goker M."/>
            <person name="Detter J.C."/>
            <person name="Woyke T."/>
            <person name="Bristow J."/>
            <person name="Eisen J.A."/>
            <person name="Markowitz V."/>
            <person name="Hugenholtz P."/>
            <person name="Klenk H.P."/>
            <person name="Kyrpides N.C."/>
        </authorList>
    </citation>
    <scope>NUCLEOTIDE SEQUENCE [LARGE SCALE GENOMIC DNA]</scope>
    <source>
        <strain evidence="3">ATCC 51119 / DSM 12145 / JCM 21818 / LMG 10337 / NBRC 100064 / NCIMB 13643</strain>
    </source>
</reference>
<dbReference type="EMBL" id="CP002545">
    <property type="protein sequence ID" value="ADY50640.1"/>
    <property type="molecule type" value="Genomic_DNA"/>
</dbReference>
<name>F0SC55_PSESL</name>
<accession>F0SC55</accession>
<dbReference type="HOGENOM" id="CLU_027424_1_0_10"/>
<dbReference type="STRING" id="762903.Pedsa_0051"/>
<feature type="domain" description="DUF3857" evidence="1">
    <location>
        <begin position="54"/>
        <end position="214"/>
    </location>
</feature>
<dbReference type="OrthoDB" id="8595007at2"/>
<gene>
    <name evidence="2" type="ordered locus">Pedsa_0051</name>
</gene>
<evidence type="ECO:0000313" key="3">
    <source>
        <dbReference type="Proteomes" id="UP000000310"/>
    </source>
</evidence>
<dbReference type="Gene3D" id="3.10.620.30">
    <property type="match status" value="1"/>
</dbReference>
<dbReference type="InterPro" id="IPR024618">
    <property type="entry name" value="DUF3857"/>
</dbReference>
<dbReference type="Pfam" id="PF12969">
    <property type="entry name" value="DUF3857"/>
    <property type="match status" value="1"/>
</dbReference>
<dbReference type="eggNOG" id="COG1305">
    <property type="taxonomic scope" value="Bacteria"/>
</dbReference>
<dbReference type="RefSeq" id="WP_013631143.1">
    <property type="nucleotide sequence ID" value="NC_015177.1"/>
</dbReference>
<sequence length="636" mass="72687">MRKIVAVMALFAVNLMSVRGQDYQVKNIPSHLKQEATVVVRKDSRQILINAPDNMVYKFKKAITVFDKNGREYVNFKIPYNKSRKIKSLNVNVYNEWGILVGKVKQSDFKDESYISNYSLFEDDRVKIYTPFIETFPVTFELECEVAMNQTLIIPDWFPQPDEEVSVQQSTLEISKPTTFQINYTGYGLDDKPQIQTLGKREVLTWKLEDLAAFKQEPYSPLLNTRLPNLMFSPVHFVYEGVSGNYSNWQEYGKWVNNALLKGRDVISKETEASVKNLVKDVKDKKEIVRLIYQYAQKKNRYISVQIGIGGFMPMKASEVDNVSYGDCKALCNYTMALLKAAGITAYYTEVYAGGRKVSLHQSFASGGQGNHIILYVPLDTEAIWLECTSKDSPVGYLGSFTQDRNVLVIKEDGGHIYKTPAYTWKDNLQIRSANITLDLGGNIVGKIETKFAGIQSENRGDIEVLSPVGKETYLKKIFPFPSLGVHTYQLDRNIGNTPNTREILKFASREYATVKGPYGQFDLNPLNVSTRQLPDTESRKNEVYINEGYTDVDSISYSLPKEFKVENLPISIVKSYPFGEYEFSAQLIGDNKILVHRKMVLKEGTYQKEVYKDLVELYKTAYRYDRSRCIVKRAN</sequence>
<dbReference type="InterPro" id="IPR038765">
    <property type="entry name" value="Papain-like_cys_pep_sf"/>
</dbReference>
<proteinExistence type="predicted"/>
<keyword evidence="3" id="KW-1185">Reference proteome</keyword>
<evidence type="ECO:0000313" key="2">
    <source>
        <dbReference type="EMBL" id="ADY50640.1"/>
    </source>
</evidence>
<dbReference type="Gene3D" id="2.60.40.3140">
    <property type="match status" value="1"/>
</dbReference>
<dbReference type="AlphaFoldDB" id="F0SC55"/>
<dbReference type="SUPFAM" id="SSF54001">
    <property type="entry name" value="Cysteine proteinases"/>
    <property type="match status" value="1"/>
</dbReference>
<organism evidence="2 3">
    <name type="scientific">Pseudopedobacter saltans (strain ATCC 51119 / DSM 12145 / JCM 21818 / CCUG 39354 / LMG 10337 / NBRC 100064 / NCIMB 13643)</name>
    <name type="common">Pedobacter saltans</name>
    <dbReference type="NCBI Taxonomy" id="762903"/>
    <lineage>
        <taxon>Bacteria</taxon>
        <taxon>Pseudomonadati</taxon>
        <taxon>Bacteroidota</taxon>
        <taxon>Sphingobacteriia</taxon>
        <taxon>Sphingobacteriales</taxon>
        <taxon>Sphingobacteriaceae</taxon>
        <taxon>Pseudopedobacter</taxon>
    </lineage>
</organism>
<dbReference type="Proteomes" id="UP000000310">
    <property type="component" value="Chromosome"/>
</dbReference>
<evidence type="ECO:0000259" key="1">
    <source>
        <dbReference type="Pfam" id="PF12969"/>
    </source>
</evidence>
<reference evidence="3" key="2">
    <citation type="submission" date="2011-02" db="EMBL/GenBank/DDBJ databases">
        <title>The complete genome of Pedobacter saltans DSM 12145.</title>
        <authorList>
            <consortium name="US DOE Joint Genome Institute (JGI-PGF)"/>
            <person name="Lucas S."/>
            <person name="Copeland A."/>
            <person name="Lapidus A."/>
            <person name="Bruce D."/>
            <person name="Goodwin L."/>
            <person name="Pitluck S."/>
            <person name="Kyrpides N."/>
            <person name="Mavromatis K."/>
            <person name="Pagani I."/>
            <person name="Ivanova N."/>
            <person name="Ovchinnikova G."/>
            <person name="Lu M."/>
            <person name="Detter J.C."/>
            <person name="Han C."/>
            <person name="Land M."/>
            <person name="Hauser L."/>
            <person name="Markowitz V."/>
            <person name="Cheng J.-F."/>
            <person name="Hugenholtz P."/>
            <person name="Woyke T."/>
            <person name="Wu D."/>
            <person name="Tindall B."/>
            <person name="Pomrenke H.G."/>
            <person name="Brambilla E."/>
            <person name="Klenk H.-P."/>
            <person name="Eisen J.A."/>
        </authorList>
    </citation>
    <scope>NUCLEOTIDE SEQUENCE [LARGE SCALE GENOMIC DNA]</scope>
    <source>
        <strain evidence="3">ATCC 51119 / DSM 12145 / JCM 21818 / LMG 10337 / NBRC 100064 / NCIMB 13643</strain>
    </source>
</reference>
<dbReference type="Gene3D" id="2.60.120.1130">
    <property type="match status" value="1"/>
</dbReference>
<protein>
    <recommendedName>
        <fullName evidence="1">DUF3857 domain-containing protein</fullName>
    </recommendedName>
</protein>